<keyword evidence="2" id="KW-0812">Transmembrane</keyword>
<sequence>MENHLTFEDDKKDTRHNYPDPSTSQFTQAFAITVFGSIVVTINIKLLGGQMPNHRRSYSTVLANLLLSRYRQYGPQIGDAEDADPASKDANPSPMQLEQPHTTEEANVFGDDEGSNDEMNESHSVSSDR</sequence>
<feature type="compositionally biased region" description="Basic and acidic residues" evidence="1">
    <location>
        <begin position="1"/>
        <end position="18"/>
    </location>
</feature>
<keyword evidence="2" id="KW-1133">Transmembrane helix</keyword>
<organism evidence="3 4">
    <name type="scientific">Cylicocyclus nassatus</name>
    <name type="common">Nematode worm</name>
    <dbReference type="NCBI Taxonomy" id="53992"/>
    <lineage>
        <taxon>Eukaryota</taxon>
        <taxon>Metazoa</taxon>
        <taxon>Ecdysozoa</taxon>
        <taxon>Nematoda</taxon>
        <taxon>Chromadorea</taxon>
        <taxon>Rhabditida</taxon>
        <taxon>Rhabditina</taxon>
        <taxon>Rhabditomorpha</taxon>
        <taxon>Strongyloidea</taxon>
        <taxon>Strongylidae</taxon>
        <taxon>Cylicocyclus</taxon>
    </lineage>
</organism>
<dbReference type="Proteomes" id="UP001176961">
    <property type="component" value="Unassembled WGS sequence"/>
</dbReference>
<feature type="transmembrane region" description="Helical" evidence="2">
    <location>
        <begin position="26"/>
        <end position="47"/>
    </location>
</feature>
<feature type="compositionally biased region" description="Acidic residues" evidence="1">
    <location>
        <begin position="110"/>
        <end position="119"/>
    </location>
</feature>
<evidence type="ECO:0000313" key="3">
    <source>
        <dbReference type="EMBL" id="CAJ0600394.1"/>
    </source>
</evidence>
<gene>
    <name evidence="3" type="ORF">CYNAS_LOCUS12377</name>
</gene>
<keyword evidence="4" id="KW-1185">Reference proteome</keyword>
<feature type="region of interest" description="Disordered" evidence="1">
    <location>
        <begin position="1"/>
        <end position="23"/>
    </location>
</feature>
<feature type="region of interest" description="Disordered" evidence="1">
    <location>
        <begin position="76"/>
        <end position="129"/>
    </location>
</feature>
<reference evidence="3" key="1">
    <citation type="submission" date="2023-07" db="EMBL/GenBank/DDBJ databases">
        <authorList>
            <consortium name="CYATHOMIX"/>
        </authorList>
    </citation>
    <scope>NUCLEOTIDE SEQUENCE</scope>
    <source>
        <strain evidence="3">N/A</strain>
    </source>
</reference>
<evidence type="ECO:0000313" key="4">
    <source>
        <dbReference type="Proteomes" id="UP001176961"/>
    </source>
</evidence>
<comment type="caution">
    <text evidence="3">The sequence shown here is derived from an EMBL/GenBank/DDBJ whole genome shotgun (WGS) entry which is preliminary data.</text>
</comment>
<dbReference type="AlphaFoldDB" id="A0AA36M620"/>
<protein>
    <submittedName>
        <fullName evidence="3">Uncharacterized protein</fullName>
    </submittedName>
</protein>
<name>A0AA36M620_CYLNA</name>
<evidence type="ECO:0000256" key="1">
    <source>
        <dbReference type="SAM" id="MobiDB-lite"/>
    </source>
</evidence>
<keyword evidence="2" id="KW-0472">Membrane</keyword>
<dbReference type="EMBL" id="CATQJL010000223">
    <property type="protein sequence ID" value="CAJ0600394.1"/>
    <property type="molecule type" value="Genomic_DNA"/>
</dbReference>
<evidence type="ECO:0000256" key="2">
    <source>
        <dbReference type="SAM" id="Phobius"/>
    </source>
</evidence>
<accession>A0AA36M620</accession>
<proteinExistence type="predicted"/>